<sequence length="130" mass="14593">MSLPTYEEAYARAREGSPFSNGFEGECWMDSNCYRCVNDAATRRGDWDNGCPLILVALLGKTPAEWLTKNRSSLGDQYTCLYFRDEDDPGPDEPTPIPDPPGQGVLFPRDEFERPARMFADTMPQVPVHG</sequence>
<reference evidence="2 3" key="1">
    <citation type="submission" date="2024-10" db="EMBL/GenBank/DDBJ databases">
        <title>The Natural Products Discovery Center: Release of the First 8490 Sequenced Strains for Exploring Actinobacteria Biosynthetic Diversity.</title>
        <authorList>
            <person name="Kalkreuter E."/>
            <person name="Kautsar S.A."/>
            <person name="Yang D."/>
            <person name="Bader C.D."/>
            <person name="Teijaro C.N."/>
            <person name="Fluegel L."/>
            <person name="Davis C.M."/>
            <person name="Simpson J.R."/>
            <person name="Lauterbach L."/>
            <person name="Steele A.D."/>
            <person name="Gui C."/>
            <person name="Meng S."/>
            <person name="Li G."/>
            <person name="Viehrig K."/>
            <person name="Ye F."/>
            <person name="Su P."/>
            <person name="Kiefer A.F."/>
            <person name="Nichols A."/>
            <person name="Cepeda A.J."/>
            <person name="Yan W."/>
            <person name="Fan B."/>
            <person name="Jiang Y."/>
            <person name="Adhikari A."/>
            <person name="Zheng C.-J."/>
            <person name="Schuster L."/>
            <person name="Cowan T.M."/>
            <person name="Smanski M.J."/>
            <person name="Chevrette M.G."/>
            <person name="De Carvalho L.P.S."/>
            <person name="Shen B."/>
        </authorList>
    </citation>
    <scope>NUCLEOTIDE SEQUENCE [LARGE SCALE GENOMIC DNA]</scope>
    <source>
        <strain evidence="2 3">NPDC050545</strain>
    </source>
</reference>
<protein>
    <submittedName>
        <fullName evidence="2">Uncharacterized protein</fullName>
    </submittedName>
</protein>
<organism evidence="2 3">
    <name type="scientific">Nonomuraea typhae</name>
    <dbReference type="NCBI Taxonomy" id="2603600"/>
    <lineage>
        <taxon>Bacteria</taxon>
        <taxon>Bacillati</taxon>
        <taxon>Actinomycetota</taxon>
        <taxon>Actinomycetes</taxon>
        <taxon>Streptosporangiales</taxon>
        <taxon>Streptosporangiaceae</taxon>
        <taxon>Nonomuraea</taxon>
    </lineage>
</organism>
<gene>
    <name evidence="2" type="ORF">ACIBG2_05715</name>
</gene>
<proteinExistence type="predicted"/>
<dbReference type="Proteomes" id="UP001612741">
    <property type="component" value="Unassembled WGS sequence"/>
</dbReference>
<comment type="caution">
    <text evidence="2">The sequence shown here is derived from an EMBL/GenBank/DDBJ whole genome shotgun (WGS) entry which is preliminary data.</text>
</comment>
<accession>A0ABW7YME3</accession>
<dbReference type="EMBL" id="JBITGY010000002">
    <property type="protein sequence ID" value="MFI6496856.1"/>
    <property type="molecule type" value="Genomic_DNA"/>
</dbReference>
<evidence type="ECO:0000313" key="2">
    <source>
        <dbReference type="EMBL" id="MFI6496856.1"/>
    </source>
</evidence>
<dbReference type="RefSeq" id="WP_397079303.1">
    <property type="nucleotide sequence ID" value="NZ_JBITGY010000002.1"/>
</dbReference>
<feature type="compositionally biased region" description="Pro residues" evidence="1">
    <location>
        <begin position="92"/>
        <end position="101"/>
    </location>
</feature>
<evidence type="ECO:0000256" key="1">
    <source>
        <dbReference type="SAM" id="MobiDB-lite"/>
    </source>
</evidence>
<keyword evidence="3" id="KW-1185">Reference proteome</keyword>
<name>A0ABW7YME3_9ACTN</name>
<evidence type="ECO:0000313" key="3">
    <source>
        <dbReference type="Proteomes" id="UP001612741"/>
    </source>
</evidence>
<feature type="region of interest" description="Disordered" evidence="1">
    <location>
        <begin position="84"/>
        <end position="105"/>
    </location>
</feature>